<organism evidence="2 3">
    <name type="scientific">Parvibacter caecicola</name>
    <dbReference type="NCBI Taxonomy" id="747645"/>
    <lineage>
        <taxon>Bacteria</taxon>
        <taxon>Bacillati</taxon>
        <taxon>Actinomycetota</taxon>
        <taxon>Coriobacteriia</taxon>
        <taxon>Coriobacteriales</taxon>
        <taxon>Coriobacteriaceae</taxon>
        <taxon>Parvibacter</taxon>
    </lineage>
</organism>
<dbReference type="EMBL" id="SSTM01000004">
    <property type="protein sequence ID" value="TJW10223.1"/>
    <property type="molecule type" value="Genomic_DNA"/>
</dbReference>
<evidence type="ECO:0000313" key="2">
    <source>
        <dbReference type="EMBL" id="TJW10223.1"/>
    </source>
</evidence>
<protein>
    <submittedName>
        <fullName evidence="2">Uncharacterized protein</fullName>
    </submittedName>
</protein>
<evidence type="ECO:0000313" key="3">
    <source>
        <dbReference type="Proteomes" id="UP000309454"/>
    </source>
</evidence>
<comment type="caution">
    <text evidence="2">The sequence shown here is derived from an EMBL/GenBank/DDBJ whole genome shotgun (WGS) entry which is preliminary data.</text>
</comment>
<sequence>MADRVLETMPEEVPELPELLEKVIIFALEEMKEKMEKGEDIVPFTCLVVKDNLFMESHPGDTPDQCFADARHTVEGARGADAYAMGYDGYIETDEGVKDALIAEGGMPGDEAGHAIGYLYTVDADGNITFGEEAAYIGEAPNFMEGLKEADEYSPEEMDQRYVELEDDGEGLYDPEANPTEGYAEVEDDGE</sequence>
<dbReference type="OrthoDB" id="3197104at2"/>
<feature type="region of interest" description="Disordered" evidence="1">
    <location>
        <begin position="166"/>
        <end position="191"/>
    </location>
</feature>
<dbReference type="Proteomes" id="UP000309454">
    <property type="component" value="Unassembled WGS sequence"/>
</dbReference>
<keyword evidence="3" id="KW-1185">Reference proteome</keyword>
<gene>
    <name evidence="2" type="ORF">E5982_06575</name>
</gene>
<dbReference type="RefSeq" id="WP_136845875.1">
    <property type="nucleotide sequence ID" value="NZ_CANSOV010000020.1"/>
</dbReference>
<evidence type="ECO:0000256" key="1">
    <source>
        <dbReference type="SAM" id="MobiDB-lite"/>
    </source>
</evidence>
<proteinExistence type="predicted"/>
<accession>A0A4T9T7B4</accession>
<reference evidence="2 3" key="1">
    <citation type="submission" date="2019-04" db="EMBL/GenBank/DDBJ databases">
        <title>Microbes associate with the intestines of laboratory mice.</title>
        <authorList>
            <person name="Navarre W."/>
            <person name="Wong E."/>
            <person name="Huang K.C."/>
            <person name="Tropini C."/>
            <person name="Ng K."/>
            <person name="Yu B."/>
        </authorList>
    </citation>
    <scope>NUCLEOTIDE SEQUENCE [LARGE SCALE GENOMIC DNA]</scope>
    <source>
        <strain evidence="2 3">NM48_B13</strain>
    </source>
</reference>
<name>A0A4T9T7B4_9ACTN</name>
<dbReference type="AlphaFoldDB" id="A0A4T9T7B4"/>